<dbReference type="Proteomes" id="UP000005755">
    <property type="component" value="Unassembled WGS sequence"/>
</dbReference>
<evidence type="ECO:0000313" key="4">
    <source>
        <dbReference type="Proteomes" id="UP000005755"/>
    </source>
</evidence>
<sequence>MGNFMREACMQNSVDSHSSTSQKPLQDKHRVISIALLDNHINMDLLRELSKHLQESFAYFEILILNPLFDMFDKNHKDTIKQQNTHITPPPHDINPHSTQTESSTKDSSNPFHLVCEKQKADSNKHTNATAEVFLSDFSGFQAKGEGSYLKGNDRALSAESAKSTKKTTQNLASIPNVRILEISSPLCSYENLGSLKYEIFLQNCIGDYLLFMDLKTDSIADCLSMLSLAQQYDMVIGTRKNKKQNILQKLGSKLFYKTLALFANKAREDYSEFCVISRKVIHTLLSHKHDIKLLRLLHFDTTLNICEYPYTPKSYPKRKFLDSLFLGLDVIFGESYKLLRLGTCMCLLLACGNAFYALYILSTYFLLPHIASGWTSTSLYMVAMNIGLFLMLSIIGEYVRIALIKLKGATPYEIVNETSSVNLNFENKNIQRH</sequence>
<feature type="compositionally biased region" description="Polar residues" evidence="1">
    <location>
        <begin position="96"/>
        <end position="110"/>
    </location>
</feature>
<evidence type="ECO:0000313" key="3">
    <source>
        <dbReference type="EMBL" id="EFR46364.1"/>
    </source>
</evidence>
<accession>A0ABN0B9T5</accession>
<feature type="region of interest" description="Disordered" evidence="1">
    <location>
        <begin position="82"/>
        <end position="110"/>
    </location>
</feature>
<organism evidence="3 4">
    <name type="scientific">Helicobacter cinaedi CCUG 18818 = ATCC BAA-847</name>
    <dbReference type="NCBI Taxonomy" id="537971"/>
    <lineage>
        <taxon>Bacteria</taxon>
        <taxon>Pseudomonadati</taxon>
        <taxon>Campylobacterota</taxon>
        <taxon>Epsilonproteobacteria</taxon>
        <taxon>Campylobacterales</taxon>
        <taxon>Helicobacteraceae</taxon>
        <taxon>Helicobacter</taxon>
    </lineage>
</organism>
<keyword evidence="2" id="KW-1133">Transmembrane helix</keyword>
<keyword evidence="2" id="KW-0472">Membrane</keyword>
<name>A0ABN0B9T5_9HELI</name>
<keyword evidence="4" id="KW-1185">Reference proteome</keyword>
<feature type="transmembrane region" description="Helical" evidence="2">
    <location>
        <begin position="380"/>
        <end position="400"/>
    </location>
</feature>
<dbReference type="EMBL" id="DS990392">
    <property type="protein sequence ID" value="EFR46364.1"/>
    <property type="molecule type" value="Genomic_DNA"/>
</dbReference>
<keyword evidence="2" id="KW-0812">Transmembrane</keyword>
<proteinExistence type="predicted"/>
<feature type="transmembrane region" description="Helical" evidence="2">
    <location>
        <begin position="347"/>
        <end position="368"/>
    </location>
</feature>
<evidence type="ECO:0000256" key="2">
    <source>
        <dbReference type="SAM" id="Phobius"/>
    </source>
</evidence>
<gene>
    <name evidence="3" type="ORF">HCCG_00911</name>
</gene>
<protein>
    <submittedName>
        <fullName evidence="3">Uncharacterized protein</fullName>
    </submittedName>
</protein>
<reference evidence="4" key="1">
    <citation type="journal article" date="2014" name="Genome Announc.">
        <title>Draft genome sequences of six enterohepatic helicobacter species isolated from humans and one from rhesus macaques.</title>
        <authorList>
            <person name="Shen Z."/>
            <person name="Sheh A."/>
            <person name="Young S.K."/>
            <person name="Abouelliel A."/>
            <person name="Ward D.V."/>
            <person name="Earl A.M."/>
            <person name="Fox J.G."/>
        </authorList>
    </citation>
    <scope>NUCLEOTIDE SEQUENCE [LARGE SCALE GENOMIC DNA]</scope>
    <source>
        <strain evidence="4">CCUG 18818</strain>
    </source>
</reference>
<evidence type="ECO:0000256" key="1">
    <source>
        <dbReference type="SAM" id="MobiDB-lite"/>
    </source>
</evidence>